<name>A0A2V4NUN6_9RHOB</name>
<evidence type="ECO:0000313" key="1">
    <source>
        <dbReference type="EMBL" id="PYC48716.1"/>
    </source>
</evidence>
<protein>
    <submittedName>
        <fullName evidence="1">Uncharacterized protein</fullName>
    </submittedName>
</protein>
<comment type="caution">
    <text evidence="1">The sequence shown here is derived from an EMBL/GenBank/DDBJ whole genome shotgun (WGS) entry which is preliminary data.</text>
</comment>
<gene>
    <name evidence="1" type="ORF">DI396_00970</name>
</gene>
<reference evidence="1 2" key="1">
    <citation type="submission" date="2018-05" db="EMBL/GenBank/DDBJ databases">
        <title>Oceanovita maritima gen. nov., sp. nov., a marine bacterium in the family Rhodobacteraceae isolated from surface seawater of Lundu port Xiamen, China.</title>
        <authorList>
            <person name="Hetharua B.H."/>
            <person name="Min D."/>
            <person name="Liao H."/>
            <person name="Tian Y."/>
        </authorList>
    </citation>
    <scope>NUCLEOTIDE SEQUENCE [LARGE SCALE GENOMIC DNA]</scope>
    <source>
        <strain evidence="1 2">FSX-11</strain>
    </source>
</reference>
<dbReference type="AlphaFoldDB" id="A0A2V4NUN6"/>
<dbReference type="OrthoDB" id="7873197at2"/>
<keyword evidence="2" id="KW-1185">Reference proteome</keyword>
<dbReference type="RefSeq" id="WP_110794299.1">
    <property type="nucleotide sequence ID" value="NZ_KZ826481.1"/>
</dbReference>
<organism evidence="1 2">
    <name type="scientific">Litorivita pollutaquae</name>
    <dbReference type="NCBI Taxonomy" id="2200892"/>
    <lineage>
        <taxon>Bacteria</taxon>
        <taxon>Pseudomonadati</taxon>
        <taxon>Pseudomonadota</taxon>
        <taxon>Alphaproteobacteria</taxon>
        <taxon>Rhodobacterales</taxon>
        <taxon>Paracoccaceae</taxon>
        <taxon>Litorivita</taxon>
    </lineage>
</organism>
<sequence>MTMTTSQEGPSTLVESITGVELQLMDLRADLLEMQKRIRAGDVAGLKDSTKAISDIRQWLKIAHETEILHEERRRKEKGIVKDYALDFDEARHQIGCRLDRLRRTCGAGRLPK</sequence>
<accession>A0A2V4NUN6</accession>
<dbReference type="Proteomes" id="UP000248012">
    <property type="component" value="Unassembled WGS sequence"/>
</dbReference>
<evidence type="ECO:0000313" key="2">
    <source>
        <dbReference type="Proteomes" id="UP000248012"/>
    </source>
</evidence>
<proteinExistence type="predicted"/>
<dbReference type="EMBL" id="QFVT01000002">
    <property type="protein sequence ID" value="PYC48716.1"/>
    <property type="molecule type" value="Genomic_DNA"/>
</dbReference>